<dbReference type="PATRIC" id="fig|362413.3.peg.694"/>
<dbReference type="RefSeq" id="WP_055095332.1">
    <property type="nucleotide sequence ID" value="NZ_JRLF01000011.1"/>
</dbReference>
<comment type="caution">
    <text evidence="2">The sequence shown here is derived from an EMBL/GenBank/DDBJ whole genome shotgun (WGS) entry which is preliminary data.</text>
</comment>
<sequence length="124" mass="14548">MENRENQNYGHENRDFNQDLDTLIDKENANQDSKYQIQEEFIDDVNHQTNDYNRNENNPGEEPILNDEDQITNDEDPDDLDDSLEKDGDLDDDDSDEEEASRNLDRDIDQVSHDPFPSISPEKF</sequence>
<name>A0A0Q1BHA3_9FLAO</name>
<feature type="compositionally biased region" description="Acidic residues" evidence="1">
    <location>
        <begin position="64"/>
        <end position="99"/>
    </location>
</feature>
<dbReference type="EMBL" id="JRLF01000011">
    <property type="protein sequence ID" value="KQB40031.1"/>
    <property type="molecule type" value="Genomic_DNA"/>
</dbReference>
<dbReference type="Proteomes" id="UP000050443">
    <property type="component" value="Unassembled WGS sequence"/>
</dbReference>
<dbReference type="AlphaFoldDB" id="A0A0Q1BHA3"/>
<reference evidence="2 3" key="1">
    <citation type="submission" date="2014-09" db="EMBL/GenBank/DDBJ databases">
        <title>Genome sequence of Flavobacterium aquidurense RC62.</title>
        <authorList>
            <person name="Kim J.F."/>
            <person name="Kwak M.-J."/>
        </authorList>
    </citation>
    <scope>NUCLEOTIDE SEQUENCE [LARGE SCALE GENOMIC DNA]</scope>
    <source>
        <strain evidence="2 3">RC62</strain>
    </source>
</reference>
<evidence type="ECO:0000313" key="2">
    <source>
        <dbReference type="EMBL" id="KQB40031.1"/>
    </source>
</evidence>
<feature type="region of interest" description="Disordered" evidence="1">
    <location>
        <begin position="1"/>
        <end position="124"/>
    </location>
</feature>
<dbReference type="OrthoDB" id="1376890at2"/>
<proteinExistence type="predicted"/>
<protein>
    <submittedName>
        <fullName evidence="2">Uncharacterized protein</fullName>
    </submittedName>
</protein>
<gene>
    <name evidence="2" type="ORF">RC62_715</name>
</gene>
<evidence type="ECO:0000313" key="3">
    <source>
        <dbReference type="Proteomes" id="UP000050443"/>
    </source>
</evidence>
<accession>A0A0Q1BHA3</accession>
<feature type="compositionally biased region" description="Basic and acidic residues" evidence="1">
    <location>
        <begin position="100"/>
        <end position="112"/>
    </location>
</feature>
<organism evidence="2 3">
    <name type="scientific">Flavobacterium aquidurense</name>
    <dbReference type="NCBI Taxonomy" id="362413"/>
    <lineage>
        <taxon>Bacteria</taxon>
        <taxon>Pseudomonadati</taxon>
        <taxon>Bacteroidota</taxon>
        <taxon>Flavobacteriia</taxon>
        <taxon>Flavobacteriales</taxon>
        <taxon>Flavobacteriaceae</taxon>
        <taxon>Flavobacterium</taxon>
    </lineage>
</organism>
<evidence type="ECO:0000256" key="1">
    <source>
        <dbReference type="SAM" id="MobiDB-lite"/>
    </source>
</evidence>
<feature type="compositionally biased region" description="Polar residues" evidence="1">
    <location>
        <begin position="47"/>
        <end position="58"/>
    </location>
</feature>
<feature type="compositionally biased region" description="Basic and acidic residues" evidence="1">
    <location>
        <begin position="1"/>
        <end position="29"/>
    </location>
</feature>